<sequence precursor="true">MLLSDRLFRTALPAAALAALMALSACQVRPLYGGAEGTALNAKMHQLAFNTPTTPVAQYVLNDLIFLTAGGLGESADPKYDVNVSAFAITSEVLVDDSSDTASAGRTIVTADYSLRRRSDSKLLASGRRKAIALVDFPSQEFARLRAIRDAEQRASKEVAEIINADLAIALNKEPPEVLPPAPAPQ</sequence>
<reference evidence="2 3" key="1">
    <citation type="submission" date="2017-03" db="EMBL/GenBank/DDBJ databases">
        <title>Foreign affairs: Plasmid Transfer between Roseobacters and Rhizobia.</title>
        <authorList>
            <person name="Bartling P."/>
            <person name="Bunk B."/>
            <person name="Overmann J."/>
            <person name="Brinkmann H."/>
            <person name="Petersen J."/>
        </authorList>
    </citation>
    <scope>NUCLEOTIDE SEQUENCE [LARGE SCALE GENOMIC DNA]</scope>
    <source>
        <strain evidence="2 3">MACL11</strain>
    </source>
</reference>
<evidence type="ECO:0000313" key="3">
    <source>
        <dbReference type="Proteomes" id="UP000191135"/>
    </source>
</evidence>
<keyword evidence="1" id="KW-0732">Signal</keyword>
<keyword evidence="3" id="KW-1185">Reference proteome</keyword>
<dbReference type="eggNOG" id="COG5468">
    <property type="taxonomic scope" value="Bacteria"/>
</dbReference>
<proteinExistence type="predicted"/>
<gene>
    <name evidence="2" type="ORF">Mame_00741</name>
</gene>
<dbReference type="EMBL" id="CP020330">
    <property type="protein sequence ID" value="AQZ50117.1"/>
    <property type="molecule type" value="Genomic_DNA"/>
</dbReference>
<feature type="signal peptide" evidence="1">
    <location>
        <begin position="1"/>
        <end position="18"/>
    </location>
</feature>
<dbReference type="OrthoDB" id="7678210at2"/>
<dbReference type="Gene3D" id="3.30.160.150">
    <property type="entry name" value="Lipoprotein like domain"/>
    <property type="match status" value="1"/>
</dbReference>
<dbReference type="PROSITE" id="PS51257">
    <property type="entry name" value="PROKAR_LIPOPROTEIN"/>
    <property type="match status" value="1"/>
</dbReference>
<evidence type="ECO:0000313" key="2">
    <source>
        <dbReference type="EMBL" id="AQZ50117.1"/>
    </source>
</evidence>
<dbReference type="STRING" id="1122214.Mame_00741"/>
<feature type="chain" id="PRO_5010744825" description="LPS-assembly lipoprotein" evidence="1">
    <location>
        <begin position="19"/>
        <end position="186"/>
    </location>
</feature>
<protein>
    <recommendedName>
        <fullName evidence="4">LPS-assembly lipoprotein</fullName>
    </recommendedName>
</protein>
<dbReference type="AlphaFoldDB" id="A0A1U9YXE9"/>
<organism evidence="2 3">
    <name type="scientific">Martelella mediterranea DSM 17316</name>
    <dbReference type="NCBI Taxonomy" id="1122214"/>
    <lineage>
        <taxon>Bacteria</taxon>
        <taxon>Pseudomonadati</taxon>
        <taxon>Pseudomonadota</taxon>
        <taxon>Alphaproteobacteria</taxon>
        <taxon>Hyphomicrobiales</taxon>
        <taxon>Aurantimonadaceae</taxon>
        <taxon>Martelella</taxon>
    </lineage>
</organism>
<name>A0A1U9YXE9_9HYPH</name>
<evidence type="ECO:0000256" key="1">
    <source>
        <dbReference type="SAM" id="SignalP"/>
    </source>
</evidence>
<evidence type="ECO:0008006" key="4">
    <source>
        <dbReference type="Google" id="ProtNLM"/>
    </source>
</evidence>
<dbReference type="Proteomes" id="UP000191135">
    <property type="component" value="Chromosome"/>
</dbReference>
<accession>A0A1U9YXE9</accession>
<dbReference type="RefSeq" id="WP_018065383.1">
    <property type="nucleotide sequence ID" value="NZ_AQWH01000012.1"/>
</dbReference>
<dbReference type="KEGG" id="mmed:Mame_00741"/>